<evidence type="ECO:0000256" key="2">
    <source>
        <dbReference type="ARBA" id="ARBA00022801"/>
    </source>
</evidence>
<dbReference type="SUPFAM" id="SSF49785">
    <property type="entry name" value="Galactose-binding domain-like"/>
    <property type="match status" value="2"/>
</dbReference>
<comment type="subcellular location">
    <subcellularLocation>
        <location evidence="1">Cell envelope</location>
    </subcellularLocation>
</comment>
<comment type="caution">
    <text evidence="4">The sequence shown here is derived from an EMBL/GenBank/DDBJ whole genome shotgun (WGS) entry which is preliminary data.</text>
</comment>
<dbReference type="Pfam" id="PF00754">
    <property type="entry name" value="F5_F8_type_C"/>
    <property type="match status" value="1"/>
</dbReference>
<dbReference type="InterPro" id="IPR000421">
    <property type="entry name" value="FA58C"/>
</dbReference>
<dbReference type="RefSeq" id="WP_190914352.1">
    <property type="nucleotide sequence ID" value="NZ_JACXIZ010000007.1"/>
</dbReference>
<evidence type="ECO:0000313" key="4">
    <source>
        <dbReference type="EMBL" id="MBD2844048.1"/>
    </source>
</evidence>
<dbReference type="InterPro" id="IPR008929">
    <property type="entry name" value="Chondroitin_lyas"/>
</dbReference>
<evidence type="ECO:0000259" key="3">
    <source>
        <dbReference type="PROSITE" id="PS50022"/>
    </source>
</evidence>
<gene>
    <name evidence="4" type="ORF">IDH44_02500</name>
</gene>
<dbReference type="InterPro" id="IPR012480">
    <property type="entry name" value="Hepar_II_III_C"/>
</dbReference>
<dbReference type="InterPro" id="IPR040853">
    <property type="entry name" value="RapA2_cadherin-like"/>
</dbReference>
<dbReference type="Pfam" id="PF02368">
    <property type="entry name" value="Big_2"/>
    <property type="match status" value="1"/>
</dbReference>
<feature type="domain" description="F5/8 type C" evidence="3">
    <location>
        <begin position="1156"/>
        <end position="1299"/>
    </location>
</feature>
<proteinExistence type="predicted"/>
<dbReference type="EMBL" id="JACXIZ010000007">
    <property type="protein sequence ID" value="MBD2844048.1"/>
    <property type="molecule type" value="Genomic_DNA"/>
</dbReference>
<dbReference type="InterPro" id="IPR003343">
    <property type="entry name" value="Big_2"/>
</dbReference>
<keyword evidence="2" id="KW-0378">Hydrolase</keyword>
<protein>
    <submittedName>
        <fullName evidence="4">Discoidin domain-containing protein</fullName>
    </submittedName>
</protein>
<dbReference type="GO" id="GO:0016829">
    <property type="term" value="F:lyase activity"/>
    <property type="evidence" value="ECO:0007669"/>
    <property type="project" value="InterPro"/>
</dbReference>
<dbReference type="Pfam" id="PF17803">
    <property type="entry name" value="Cadherin_4"/>
    <property type="match status" value="1"/>
</dbReference>
<dbReference type="PROSITE" id="PS50022">
    <property type="entry name" value="FA58C_3"/>
    <property type="match status" value="1"/>
</dbReference>
<dbReference type="Gene3D" id="2.60.120.260">
    <property type="entry name" value="Galactose-binding domain-like"/>
    <property type="match status" value="2"/>
</dbReference>
<dbReference type="GO" id="GO:0030313">
    <property type="term" value="C:cell envelope"/>
    <property type="evidence" value="ECO:0007669"/>
    <property type="project" value="UniProtKB-SubCell"/>
</dbReference>
<evidence type="ECO:0000313" key="5">
    <source>
        <dbReference type="Proteomes" id="UP000621560"/>
    </source>
</evidence>
<dbReference type="SUPFAM" id="SSF48230">
    <property type="entry name" value="Chondroitin AC/alginate lyase"/>
    <property type="match status" value="1"/>
</dbReference>
<keyword evidence="5" id="KW-1185">Reference proteome</keyword>
<dbReference type="Gene3D" id="2.70.98.70">
    <property type="match status" value="1"/>
</dbReference>
<name>A0A927BNY9_9BACL</name>
<dbReference type="Pfam" id="PF07940">
    <property type="entry name" value="Hepar_II_III_C"/>
    <property type="match status" value="1"/>
</dbReference>
<dbReference type="InterPro" id="IPR003305">
    <property type="entry name" value="CenC_carb-bd"/>
</dbReference>
<dbReference type="Gene3D" id="1.50.10.100">
    <property type="entry name" value="Chondroitin AC/alginate lyase"/>
    <property type="match status" value="1"/>
</dbReference>
<dbReference type="SUPFAM" id="SSF49373">
    <property type="entry name" value="Invasin/intimin cell-adhesion fragments"/>
    <property type="match status" value="1"/>
</dbReference>
<reference evidence="4" key="1">
    <citation type="submission" date="2020-09" db="EMBL/GenBank/DDBJ databases">
        <title>A novel bacterium of genus Paenibacillus, isolated from South China Sea.</title>
        <authorList>
            <person name="Huang H."/>
            <person name="Mo K."/>
            <person name="Hu Y."/>
        </authorList>
    </citation>
    <scope>NUCLEOTIDE SEQUENCE</scope>
    <source>
        <strain evidence="4">IB182496</strain>
    </source>
</reference>
<dbReference type="PANTHER" id="PTHR38045:SF1">
    <property type="entry name" value="HEPARINASE II_III-LIKE PROTEIN"/>
    <property type="match status" value="1"/>
</dbReference>
<dbReference type="GO" id="GO:0016798">
    <property type="term" value="F:hydrolase activity, acting on glycosyl bonds"/>
    <property type="evidence" value="ECO:0007669"/>
    <property type="project" value="InterPro"/>
</dbReference>
<dbReference type="PANTHER" id="PTHR38045">
    <property type="entry name" value="CHROMOSOME 1, WHOLE GENOME SHOTGUN SEQUENCE"/>
    <property type="match status" value="1"/>
</dbReference>
<dbReference type="SMART" id="SM00635">
    <property type="entry name" value="BID_2"/>
    <property type="match status" value="1"/>
</dbReference>
<dbReference type="Gene3D" id="2.60.40.3440">
    <property type="match status" value="1"/>
</dbReference>
<dbReference type="InterPro" id="IPR008964">
    <property type="entry name" value="Invasin/intimin_cell_adhesion"/>
</dbReference>
<sequence length="1299" mass="141209">MKANPLNRLMNVVARGMLSVLVLQCCMLGLQLFVHAPSAAASSGGGNLLQNGGFEAGTSGWTPWGQSAEITVDEAVYQEGEASLKVVLTDKTAGAIQNVGVQGGSMYQLAFWLKMEPLNENAEFYVRTTYVSSDGSKETVQLPGTSLRGTEDWRFVKTHFQVPEDAIRMQLNPYFSWKGAYWLDGLSLSEYIPVTGIALNPVSLSLDTGDTAHIQANVTPGNATDQEITWTTSNPDVAVVNGGVVTAQQNGIALITASSGEVRESCLVVIGGSYELEQASPDVTTDEDTAVQGALEPYSEGGAPLTYEMLAWPEHGEAVLAENGTWVYRPDSNISGTDAFTAAYSDQAGGFGTVQVQLTILPVNDAPLAEDAQFTLTEFGTVSGQVYAEDIEGDALSYAIAQAPGKGSATLLEDGQWTFISEGSVGKDQFQIDVSDSQGGHTLVAITLFIGPSGDTVMADLRQQHAVGEHPRLLATRDDFDAIRQRIASDPVFQQWYAQIEQKADGMLQDPLPVYDTSQTNGNGNFLNSVSRVELDRMLHWGFMYQMTGDSVYVNRAWQDLQVTNAFADWNPPQFLATAELSFAYAIAYDWFYEAWTEQQREALYSAISDQAFEPALKVYLKQPATGIERGWFNSPNNKNAVVNSALAMSALAIADEAPAISKEIMEAALQSVQEHLDQYAPDGASAEGPMYWNYAMQYAVDLFASLETALGSDYGFTDKEGMAQAGFYPLYMTSPTGSVFNYSDADPSGLYKDENYWIANRYNLPVLGGFTLQNPRIGVKGLLWAKPENYLTPEDAGIALDKHFAGGEEVASMRSTWGHDNALFVGVKGGDNQSSHGDLDIGSFVLDALGVRWAMDLGVQTYGSSDLWSFDEEATRWTYYKKRAEGHNTIVVNPDAGADQDPYAVSGITQSVYGPEEAYTIVDLTPAYGDQVLAAQRGVALLDHRRRVLIQDEIQTLQPSDIWWFMHTAASQVDIGQDGRTAILKKGNKRLQVRIQSPTNAVFSLMEAAPLPSSPNPAENDSIVGISKLAIHLEDAVNPTISVSFTPYLAGYAPDQPNEPVLPLEDWAISNRSAARLQSLQLNGQTLPNFSSDQFVYEATLPAGEDQPPLVTAAPQSAGDQVTITQAEGLPGTAVVQVIPADPDEDETRYYVSFKREIQIGVPASATAWTVVQAIASDAQYAEGHIPENVVDGNLATRWSASGNGQWIQLDLGQERVVNALSTAWLSGDVRKTWFDIQISQDAVTWQTVYEGESSGRSADAELYTFDEACARYIRIIGYGNSVNTWNSIKELAVYQLQ</sequence>
<dbReference type="Pfam" id="PF02018">
    <property type="entry name" value="CBM_4_9"/>
    <property type="match status" value="1"/>
</dbReference>
<dbReference type="InterPro" id="IPR008979">
    <property type="entry name" value="Galactose-bd-like_sf"/>
</dbReference>
<organism evidence="4 5">
    <name type="scientific">Paenibacillus sabuli</name>
    <dbReference type="NCBI Taxonomy" id="2772509"/>
    <lineage>
        <taxon>Bacteria</taxon>
        <taxon>Bacillati</taxon>
        <taxon>Bacillota</taxon>
        <taxon>Bacilli</taxon>
        <taxon>Bacillales</taxon>
        <taxon>Paenibacillaceae</taxon>
        <taxon>Paenibacillus</taxon>
    </lineage>
</organism>
<evidence type="ECO:0000256" key="1">
    <source>
        <dbReference type="ARBA" id="ARBA00004196"/>
    </source>
</evidence>
<dbReference type="Proteomes" id="UP000621560">
    <property type="component" value="Unassembled WGS sequence"/>
</dbReference>
<dbReference type="Gene3D" id="2.60.40.1080">
    <property type="match status" value="1"/>
</dbReference>
<accession>A0A927BNY9</accession>